<dbReference type="AlphaFoldDB" id="A0A5C1A5T5"/>
<feature type="coiled-coil region" evidence="3">
    <location>
        <begin position="236"/>
        <end position="278"/>
    </location>
</feature>
<evidence type="ECO:0000259" key="6">
    <source>
        <dbReference type="Pfam" id="PF25973"/>
    </source>
</evidence>
<dbReference type="KEGG" id="lrs:PX52LOC_00933"/>
<sequence>MVVETTTAAPVNSVRPAPRRPWPAVSAVLLAAGLVGGLALAHQFGDVFAPASSSAKPTDAKSEPPSDLVTLSPEKQSAAGIETAAVAAEPLAGRVWRTGRVTLDEERVAHVSPPTEGVVRDAPARLGQTVAAGDVLAVLESREFSQAKVELLKARIALAAERELAARTKTTMANAGELLDLLAADATPAAIDKALKDKPIGDWRSQLLSAYTKRNHLKAEGAAKNTSPGVISEMAVRKTAAELEAAESAYTALVEEFRFQAKNQVRLAELKLKDAETAFDVARVRLLLFGLTPDAVDRLDPVAEGATASHLTIKAPFAGTVIEKHAVLSERVGPQSQLFVLADLSNVWVQADVFEPDLHLARDAAGKSIAFRPSLDAGTERTAKVLHAGDVLDKASRALTLTAVAPNADHALKPGMFVEVGIDSGDHTPVVQVPAAAVLRHENKPFVFVQQSADTFRRVAVTPGRTSGDRVEIVEGLKAGDRVVVRGGFTLKSELLKDLMVGE</sequence>
<feature type="domain" description="CusB-like beta-barrel" evidence="5">
    <location>
        <begin position="346"/>
        <end position="423"/>
    </location>
</feature>
<dbReference type="GO" id="GO:0022857">
    <property type="term" value="F:transmembrane transporter activity"/>
    <property type="evidence" value="ECO:0007669"/>
    <property type="project" value="InterPro"/>
</dbReference>
<dbReference type="NCBIfam" id="TIGR01730">
    <property type="entry name" value="RND_mfp"/>
    <property type="match status" value="1"/>
</dbReference>
<dbReference type="FunFam" id="2.40.420.20:FF:000006">
    <property type="entry name" value="RND family efflux transporter MFP subunit"/>
    <property type="match status" value="1"/>
</dbReference>
<dbReference type="Pfam" id="PF25975">
    <property type="entry name" value="CzcB_C"/>
    <property type="match status" value="1"/>
</dbReference>
<dbReference type="OrthoDB" id="9806939at2"/>
<evidence type="ECO:0000259" key="7">
    <source>
        <dbReference type="Pfam" id="PF25975"/>
    </source>
</evidence>
<dbReference type="InterPro" id="IPR058649">
    <property type="entry name" value="CzcB_C"/>
</dbReference>
<dbReference type="Gene3D" id="2.40.420.20">
    <property type="match status" value="1"/>
</dbReference>
<keyword evidence="9" id="KW-1185">Reference proteome</keyword>
<dbReference type="PANTHER" id="PTHR30097">
    <property type="entry name" value="CATION EFFLUX SYSTEM PROTEIN CUSB"/>
    <property type="match status" value="1"/>
</dbReference>
<dbReference type="Gene3D" id="2.40.30.170">
    <property type="match status" value="1"/>
</dbReference>
<keyword evidence="3" id="KW-0175">Coiled coil</keyword>
<feature type="domain" description="CzcB-like C-terminal circularly permuted SH3-like" evidence="7">
    <location>
        <begin position="431"/>
        <end position="492"/>
    </location>
</feature>
<gene>
    <name evidence="8" type="ORF">PX52LOC_00933</name>
</gene>
<accession>A0A5C1A5T5</accession>
<dbReference type="InterPro" id="IPR006143">
    <property type="entry name" value="RND_pump_MFP"/>
</dbReference>
<dbReference type="InterPro" id="IPR051909">
    <property type="entry name" value="MFP_Cation_Efflux"/>
</dbReference>
<dbReference type="GO" id="GO:0016020">
    <property type="term" value="C:membrane"/>
    <property type="evidence" value="ECO:0007669"/>
    <property type="project" value="InterPro"/>
</dbReference>
<dbReference type="Pfam" id="PF25973">
    <property type="entry name" value="BSH_CzcB"/>
    <property type="match status" value="1"/>
</dbReference>
<dbReference type="InterPro" id="IPR058792">
    <property type="entry name" value="Beta-barrel_RND_2"/>
</dbReference>
<dbReference type="Pfam" id="PF25954">
    <property type="entry name" value="Beta-barrel_RND_2"/>
    <property type="match status" value="1"/>
</dbReference>
<feature type="region of interest" description="Disordered" evidence="4">
    <location>
        <begin position="51"/>
        <end position="70"/>
    </location>
</feature>
<evidence type="ECO:0000256" key="3">
    <source>
        <dbReference type="SAM" id="Coils"/>
    </source>
</evidence>
<evidence type="ECO:0000256" key="2">
    <source>
        <dbReference type="ARBA" id="ARBA00022448"/>
    </source>
</evidence>
<dbReference type="SUPFAM" id="SSF111369">
    <property type="entry name" value="HlyD-like secretion proteins"/>
    <property type="match status" value="1"/>
</dbReference>
<dbReference type="Gene3D" id="2.40.50.100">
    <property type="match status" value="1"/>
</dbReference>
<evidence type="ECO:0000313" key="8">
    <source>
        <dbReference type="EMBL" id="QEL14070.1"/>
    </source>
</evidence>
<feature type="domain" description="CzcB-like barrel-sandwich hybrid" evidence="6">
    <location>
        <begin position="107"/>
        <end position="343"/>
    </location>
</feature>
<evidence type="ECO:0000256" key="4">
    <source>
        <dbReference type="SAM" id="MobiDB-lite"/>
    </source>
</evidence>
<proteinExistence type="inferred from homology"/>
<reference evidence="9" key="1">
    <citation type="submission" date="2019-08" db="EMBL/GenBank/DDBJ databases">
        <title>Limnoglobus roseus gen. nov., sp. nov., a novel freshwater planctomycete with a giant genome from the family Gemmataceae.</title>
        <authorList>
            <person name="Kulichevskaya I.S."/>
            <person name="Naumoff D.G."/>
            <person name="Miroshnikov K."/>
            <person name="Ivanova A."/>
            <person name="Philippov D.A."/>
            <person name="Hakobyan A."/>
            <person name="Rijpstra I.C."/>
            <person name="Sinninghe Damste J.S."/>
            <person name="Liesack W."/>
            <person name="Dedysh S.N."/>
        </authorList>
    </citation>
    <scope>NUCLEOTIDE SEQUENCE [LARGE SCALE GENOMIC DNA]</scope>
    <source>
        <strain evidence="9">PX52</strain>
    </source>
</reference>
<dbReference type="EMBL" id="CP042425">
    <property type="protein sequence ID" value="QEL14070.1"/>
    <property type="molecule type" value="Genomic_DNA"/>
</dbReference>
<protein>
    <submittedName>
        <fullName evidence="8">Efflux RND transporter periplasmic adaptor subunit</fullName>
    </submittedName>
</protein>
<name>A0A5C1A5T5_9BACT</name>
<evidence type="ECO:0000313" key="9">
    <source>
        <dbReference type="Proteomes" id="UP000324974"/>
    </source>
</evidence>
<evidence type="ECO:0000256" key="1">
    <source>
        <dbReference type="ARBA" id="ARBA00009477"/>
    </source>
</evidence>
<dbReference type="Proteomes" id="UP000324974">
    <property type="component" value="Chromosome"/>
</dbReference>
<dbReference type="InterPro" id="IPR058647">
    <property type="entry name" value="BSH_CzcB-like"/>
</dbReference>
<keyword evidence="2" id="KW-0813">Transport</keyword>
<evidence type="ECO:0000259" key="5">
    <source>
        <dbReference type="Pfam" id="PF25954"/>
    </source>
</evidence>
<comment type="similarity">
    <text evidence="1">Belongs to the membrane fusion protein (MFP) (TC 8.A.1) family.</text>
</comment>
<organism evidence="8 9">
    <name type="scientific">Limnoglobus roseus</name>
    <dbReference type="NCBI Taxonomy" id="2598579"/>
    <lineage>
        <taxon>Bacteria</taxon>
        <taxon>Pseudomonadati</taxon>
        <taxon>Planctomycetota</taxon>
        <taxon>Planctomycetia</taxon>
        <taxon>Gemmatales</taxon>
        <taxon>Gemmataceae</taxon>
        <taxon>Limnoglobus</taxon>
    </lineage>
</organism>